<dbReference type="STRING" id="1520.LF65_00310"/>
<dbReference type="Proteomes" id="UP000821656">
    <property type="component" value="Unassembled WGS sequence"/>
</dbReference>
<proteinExistence type="inferred from homology"/>
<dbReference type="PIRSF" id="PIRSF006806">
    <property type="entry name" value="FTHF_cligase"/>
    <property type="match status" value="1"/>
</dbReference>
<dbReference type="Gene3D" id="3.40.50.10420">
    <property type="entry name" value="NagB/RpiA/CoA transferase-like"/>
    <property type="match status" value="1"/>
</dbReference>
<dbReference type="Proteomes" id="UP000031866">
    <property type="component" value="Chromosome"/>
</dbReference>
<protein>
    <recommendedName>
        <fullName evidence="5">5-formyltetrahydrofolate cyclo-ligase</fullName>
        <ecNumber evidence="5">6.3.3.2</ecNumber>
    </recommendedName>
</protein>
<gene>
    <name evidence="7" type="ORF">DFH45_001700</name>
    <name evidence="6" type="ORF">LF65_00310</name>
</gene>
<keyword evidence="3 4" id="KW-0067">ATP-binding</keyword>
<dbReference type="EC" id="6.3.3.2" evidence="5"/>
<dbReference type="EMBL" id="JABSXK010000001">
    <property type="protein sequence ID" value="NRV08737.1"/>
    <property type="molecule type" value="Genomic_DNA"/>
</dbReference>
<accession>A0A0B5QG80</accession>
<reference evidence="6" key="2">
    <citation type="submission" date="2016-02" db="EMBL/GenBank/DDBJ databases">
        <title>Genome sequence of Clostridium beijerinckii strain 59B.</title>
        <authorList>
            <person name="Little G.T."/>
            <person name="Minton N.P."/>
        </authorList>
    </citation>
    <scope>NUCLEOTIDE SEQUENCE</scope>
    <source>
        <strain evidence="6">NCIMB 14988</strain>
    </source>
</reference>
<feature type="binding site" evidence="4">
    <location>
        <begin position="136"/>
        <end position="144"/>
    </location>
    <ligand>
        <name>ATP</name>
        <dbReference type="ChEBI" id="CHEBI:30616"/>
    </ligand>
</feature>
<reference evidence="7" key="3">
    <citation type="submission" date="2020-05" db="EMBL/GenBank/DDBJ databases">
        <title>Genomic insights into acetone-butanol-ethanol (ABE) fermentation by sequencing solventogenic clostridia strains.</title>
        <authorList>
            <person name="Brown S."/>
        </authorList>
    </citation>
    <scope>NUCLEOTIDE SEQUENCE</scope>
    <source>
        <strain evidence="7">DJ126</strain>
    </source>
</reference>
<dbReference type="NCBIfam" id="TIGR02727">
    <property type="entry name" value="MTHFS_bact"/>
    <property type="match status" value="1"/>
</dbReference>
<reference evidence="8" key="1">
    <citation type="submission" date="2014-12" db="EMBL/GenBank/DDBJ databases">
        <title>Genome sequence of Clostridium beijerinckii strain 59B.</title>
        <authorList>
            <person name="Little G.T."/>
            <person name="Minton N.P."/>
        </authorList>
    </citation>
    <scope>NUCLEOTIDE SEQUENCE [LARGE SCALE GENOMIC DNA]</scope>
    <source>
        <strain evidence="8">59B</strain>
    </source>
</reference>
<dbReference type="GO" id="GO:0005524">
    <property type="term" value="F:ATP binding"/>
    <property type="evidence" value="ECO:0007669"/>
    <property type="project" value="UniProtKB-KW"/>
</dbReference>
<keyword evidence="5" id="KW-0460">Magnesium</keyword>
<keyword evidence="6" id="KW-0436">Ligase</keyword>
<dbReference type="InterPro" id="IPR037171">
    <property type="entry name" value="NagB/RpiA_transferase-like"/>
</dbReference>
<dbReference type="AlphaFoldDB" id="A0A0B5QG80"/>
<dbReference type="PANTHER" id="PTHR23407">
    <property type="entry name" value="ATPASE INHIBITOR/5-FORMYLTETRAHYDROFOLATE CYCLO-LIGASE"/>
    <property type="match status" value="1"/>
</dbReference>
<evidence type="ECO:0000313" key="8">
    <source>
        <dbReference type="Proteomes" id="UP000031866"/>
    </source>
</evidence>
<evidence type="ECO:0000256" key="3">
    <source>
        <dbReference type="ARBA" id="ARBA00022840"/>
    </source>
</evidence>
<dbReference type="SUPFAM" id="SSF100950">
    <property type="entry name" value="NagB/RpiA/CoA transferase-like"/>
    <property type="match status" value="1"/>
</dbReference>
<evidence type="ECO:0000256" key="5">
    <source>
        <dbReference type="RuleBase" id="RU361279"/>
    </source>
</evidence>
<comment type="cofactor">
    <cofactor evidence="5">
        <name>Mg(2+)</name>
        <dbReference type="ChEBI" id="CHEBI:18420"/>
    </cofactor>
</comment>
<dbReference type="KEGG" id="cbei:LF65_00310"/>
<dbReference type="PANTHER" id="PTHR23407:SF1">
    <property type="entry name" value="5-FORMYLTETRAHYDROFOLATE CYCLO-LIGASE"/>
    <property type="match status" value="1"/>
</dbReference>
<evidence type="ECO:0000256" key="1">
    <source>
        <dbReference type="ARBA" id="ARBA00010638"/>
    </source>
</evidence>
<sequence>MESFINKKILRKEILDKRKKIDVTEKEKMDERILETVYSSEYYKLAKKIFVYISFDTEINTRDFIKESLNNNKRIYVPRTEIKTRLMDAVEIKSLDNLLESSYGIPEPSINDPYIDPNELDLIIVPGVAFDRCGGRVGYGAGFYDRYFKKINKDNIKRITKLALAYDFQVLDKVPTSYHDVPVDYIITEKEFIKLE</sequence>
<dbReference type="GO" id="GO:0046872">
    <property type="term" value="F:metal ion binding"/>
    <property type="evidence" value="ECO:0007669"/>
    <property type="project" value="UniProtKB-KW"/>
</dbReference>
<feature type="binding site" evidence="4">
    <location>
        <begin position="7"/>
        <end position="11"/>
    </location>
    <ligand>
        <name>ATP</name>
        <dbReference type="ChEBI" id="CHEBI:30616"/>
    </ligand>
</feature>
<dbReference type="InterPro" id="IPR002698">
    <property type="entry name" value="FTHF_cligase"/>
</dbReference>
<evidence type="ECO:0000256" key="2">
    <source>
        <dbReference type="ARBA" id="ARBA00022741"/>
    </source>
</evidence>
<dbReference type="GO" id="GO:0035999">
    <property type="term" value="P:tetrahydrofolate interconversion"/>
    <property type="evidence" value="ECO:0007669"/>
    <property type="project" value="TreeGrafter"/>
</dbReference>
<name>A0A0B5QG80_CLOBE</name>
<feature type="binding site" evidence="4">
    <location>
        <position position="58"/>
    </location>
    <ligand>
        <name>substrate</name>
    </ligand>
</feature>
<evidence type="ECO:0000256" key="4">
    <source>
        <dbReference type="PIRSR" id="PIRSR006806-1"/>
    </source>
</evidence>
<comment type="similarity">
    <text evidence="1 5">Belongs to the 5-formyltetrahydrofolate cyclo-ligase family.</text>
</comment>
<evidence type="ECO:0000313" key="7">
    <source>
        <dbReference type="EMBL" id="NRV08737.1"/>
    </source>
</evidence>
<comment type="catalytic activity">
    <reaction evidence="5">
        <text>(6S)-5-formyl-5,6,7,8-tetrahydrofolate + ATP = (6R)-5,10-methenyltetrahydrofolate + ADP + phosphate</text>
        <dbReference type="Rhea" id="RHEA:10488"/>
        <dbReference type="ChEBI" id="CHEBI:30616"/>
        <dbReference type="ChEBI" id="CHEBI:43474"/>
        <dbReference type="ChEBI" id="CHEBI:57455"/>
        <dbReference type="ChEBI" id="CHEBI:57457"/>
        <dbReference type="ChEBI" id="CHEBI:456216"/>
        <dbReference type="EC" id="6.3.3.2"/>
    </reaction>
</comment>
<keyword evidence="2 4" id="KW-0547">Nucleotide-binding</keyword>
<dbReference type="Pfam" id="PF01812">
    <property type="entry name" value="5-FTHF_cyc-lig"/>
    <property type="match status" value="1"/>
</dbReference>
<keyword evidence="5" id="KW-0479">Metal-binding</keyword>
<dbReference type="GO" id="GO:0009396">
    <property type="term" value="P:folic acid-containing compound biosynthetic process"/>
    <property type="evidence" value="ECO:0007669"/>
    <property type="project" value="TreeGrafter"/>
</dbReference>
<dbReference type="GO" id="GO:0030272">
    <property type="term" value="F:5-formyltetrahydrofolate cyclo-ligase activity"/>
    <property type="evidence" value="ECO:0007669"/>
    <property type="project" value="UniProtKB-EC"/>
</dbReference>
<dbReference type="InterPro" id="IPR024185">
    <property type="entry name" value="FTHF_cligase-like_sf"/>
</dbReference>
<dbReference type="OrthoDB" id="9801938at2"/>
<feature type="binding site" evidence="4">
    <location>
        <position position="53"/>
    </location>
    <ligand>
        <name>substrate</name>
    </ligand>
</feature>
<organism evidence="6 8">
    <name type="scientific">Clostridium beijerinckii</name>
    <name type="common">Clostridium MP</name>
    <dbReference type="NCBI Taxonomy" id="1520"/>
    <lineage>
        <taxon>Bacteria</taxon>
        <taxon>Bacillati</taxon>
        <taxon>Bacillota</taxon>
        <taxon>Clostridia</taxon>
        <taxon>Eubacteriales</taxon>
        <taxon>Clostridiaceae</taxon>
        <taxon>Clostridium</taxon>
    </lineage>
</organism>
<dbReference type="RefSeq" id="WP_041893609.1">
    <property type="nucleotide sequence ID" value="NZ_CP010086.2"/>
</dbReference>
<evidence type="ECO:0000313" key="6">
    <source>
        <dbReference type="EMBL" id="AJG96982.1"/>
    </source>
</evidence>
<dbReference type="EMBL" id="CP010086">
    <property type="protein sequence ID" value="AJG96982.1"/>
    <property type="molecule type" value="Genomic_DNA"/>
</dbReference>